<gene>
    <name evidence="6" type="ORF">MPL1_10993</name>
</gene>
<evidence type="ECO:0000256" key="1">
    <source>
        <dbReference type="ARBA" id="ARBA00022714"/>
    </source>
</evidence>
<keyword evidence="2" id="KW-0479">Metal-binding</keyword>
<dbReference type="Proteomes" id="UP000012019">
    <property type="component" value="Unassembled WGS sequence"/>
</dbReference>
<keyword evidence="3" id="KW-0408">Iron</keyword>
<keyword evidence="4" id="KW-0411">Iron-sulfur</keyword>
<evidence type="ECO:0000256" key="2">
    <source>
        <dbReference type="ARBA" id="ARBA00022723"/>
    </source>
</evidence>
<dbReference type="PATRIC" id="fig|1286106.3.peg.2201"/>
<keyword evidence="7" id="KW-1185">Reference proteome</keyword>
<dbReference type="EMBL" id="APHR01000060">
    <property type="protein sequence ID" value="EMR12299.1"/>
    <property type="molecule type" value="Genomic_DNA"/>
</dbReference>
<proteinExistence type="predicted"/>
<dbReference type="GO" id="GO:0051537">
    <property type="term" value="F:2 iron, 2 sulfur cluster binding"/>
    <property type="evidence" value="ECO:0007669"/>
    <property type="project" value="UniProtKB-KW"/>
</dbReference>
<sequence length="114" mass="12711">MKKVRLCQLSDLADHQTKGIQVALPDGELDVIVLRLKKQIHAYLNHCPHLGVPLNWQPDVFLSLEETHFQCSTHGALFTLEEGYCIVGPCSGQSLVKLNTEIDDQGAVYLISKQ</sequence>
<dbReference type="RefSeq" id="WP_009727157.1">
    <property type="nucleotide sequence ID" value="NZ_APHR01000060.1"/>
</dbReference>
<dbReference type="eggNOG" id="COG2146">
    <property type="taxonomic scope" value="Bacteria"/>
</dbReference>
<dbReference type="SUPFAM" id="SSF50022">
    <property type="entry name" value="ISP domain"/>
    <property type="match status" value="1"/>
</dbReference>
<dbReference type="PANTHER" id="PTHR40261">
    <property type="match status" value="1"/>
</dbReference>
<dbReference type="AlphaFoldDB" id="M7PPD2"/>
<protein>
    <submittedName>
        <fullName evidence="6">Ferredoxin subunit of nitrite reductase and ring-hydroxylating dioxygenase</fullName>
    </submittedName>
</protein>
<dbReference type="PROSITE" id="PS51296">
    <property type="entry name" value="RIESKE"/>
    <property type="match status" value="1"/>
</dbReference>
<evidence type="ECO:0000313" key="6">
    <source>
        <dbReference type="EMBL" id="EMR12299.1"/>
    </source>
</evidence>
<dbReference type="Gene3D" id="2.102.10.10">
    <property type="entry name" value="Rieske [2Fe-2S] iron-sulphur domain"/>
    <property type="match status" value="1"/>
</dbReference>
<keyword evidence="6" id="KW-0560">Oxidoreductase</keyword>
<dbReference type="CDD" id="cd03467">
    <property type="entry name" value="Rieske"/>
    <property type="match status" value="1"/>
</dbReference>
<reference evidence="6 7" key="1">
    <citation type="journal article" date="2013" name="Genome Announc.">
        <title>Draft Genome Sequence of Methylophaga lonarensis MPLT, a Haloalkaliphilic (Non-Methane-Utilizing) Methylotroph.</title>
        <authorList>
            <person name="Shetty S.A."/>
            <person name="Marathe N.P."/>
            <person name="Munot H."/>
            <person name="Antony C.P."/>
            <person name="Dhotre D.P."/>
            <person name="Murrell J.C."/>
            <person name="Shouche Y.S."/>
        </authorList>
    </citation>
    <scope>NUCLEOTIDE SEQUENCE [LARGE SCALE GENOMIC DNA]</scope>
    <source>
        <strain evidence="6 7">MPL</strain>
    </source>
</reference>
<comment type="caution">
    <text evidence="6">The sequence shown here is derived from an EMBL/GenBank/DDBJ whole genome shotgun (WGS) entry which is preliminary data.</text>
</comment>
<dbReference type="PANTHER" id="PTHR40261:SF1">
    <property type="entry name" value="RIESKE DOMAIN-CONTAINING PROTEIN"/>
    <property type="match status" value="1"/>
</dbReference>
<accession>M7PPD2</accession>
<name>M7PPD2_9GAMM</name>
<evidence type="ECO:0000256" key="3">
    <source>
        <dbReference type="ARBA" id="ARBA00023004"/>
    </source>
</evidence>
<evidence type="ECO:0000256" key="4">
    <source>
        <dbReference type="ARBA" id="ARBA00023014"/>
    </source>
</evidence>
<dbReference type="GO" id="GO:0051213">
    <property type="term" value="F:dioxygenase activity"/>
    <property type="evidence" value="ECO:0007669"/>
    <property type="project" value="UniProtKB-KW"/>
</dbReference>
<evidence type="ECO:0000259" key="5">
    <source>
        <dbReference type="PROSITE" id="PS51296"/>
    </source>
</evidence>
<organism evidence="6 7">
    <name type="scientific">Methylophaga lonarensis MPL</name>
    <dbReference type="NCBI Taxonomy" id="1286106"/>
    <lineage>
        <taxon>Bacteria</taxon>
        <taxon>Pseudomonadati</taxon>
        <taxon>Pseudomonadota</taxon>
        <taxon>Gammaproteobacteria</taxon>
        <taxon>Thiotrichales</taxon>
        <taxon>Piscirickettsiaceae</taxon>
        <taxon>Methylophaga</taxon>
    </lineage>
</organism>
<dbReference type="InterPro" id="IPR036922">
    <property type="entry name" value="Rieske_2Fe-2S_sf"/>
</dbReference>
<dbReference type="Pfam" id="PF00355">
    <property type="entry name" value="Rieske"/>
    <property type="match status" value="1"/>
</dbReference>
<dbReference type="STRING" id="1286106.MPL1_10993"/>
<dbReference type="InterPro" id="IPR017941">
    <property type="entry name" value="Rieske_2Fe-2S"/>
</dbReference>
<evidence type="ECO:0000313" key="7">
    <source>
        <dbReference type="Proteomes" id="UP000012019"/>
    </source>
</evidence>
<dbReference type="OrthoDB" id="9794779at2"/>
<keyword evidence="1" id="KW-0001">2Fe-2S</keyword>
<keyword evidence="6" id="KW-0223">Dioxygenase</keyword>
<dbReference type="GO" id="GO:0046872">
    <property type="term" value="F:metal ion binding"/>
    <property type="evidence" value="ECO:0007669"/>
    <property type="project" value="UniProtKB-KW"/>
</dbReference>
<feature type="domain" description="Rieske" evidence="5">
    <location>
        <begin position="4"/>
        <end position="108"/>
    </location>
</feature>